<accession>A0ABS2FUW0</accession>
<organism evidence="13 14">
    <name type="scientific">Oscillibacter valericigenes</name>
    <dbReference type="NCBI Taxonomy" id="351091"/>
    <lineage>
        <taxon>Bacteria</taxon>
        <taxon>Bacillati</taxon>
        <taxon>Bacillota</taxon>
        <taxon>Clostridia</taxon>
        <taxon>Eubacteriales</taxon>
        <taxon>Oscillospiraceae</taxon>
        <taxon>Oscillibacter</taxon>
    </lineage>
</organism>
<keyword evidence="7 10" id="KW-0862">Zinc</keyword>
<proteinExistence type="inferred from homology"/>
<evidence type="ECO:0000256" key="2">
    <source>
        <dbReference type="ARBA" id="ARBA00022517"/>
    </source>
</evidence>
<evidence type="ECO:0000256" key="9">
    <source>
        <dbReference type="ARBA" id="ARBA00023134"/>
    </source>
</evidence>
<keyword evidence="9 10" id="KW-0342">GTP-binding</keyword>
<dbReference type="InterPro" id="IPR027417">
    <property type="entry name" value="P-loop_NTPase"/>
</dbReference>
<dbReference type="PANTHER" id="PTHR32120:SF11">
    <property type="entry name" value="SMALL RIBOSOMAL SUBUNIT BIOGENESIS GTPASE RSGA 1, MITOCHONDRIAL-RELATED"/>
    <property type="match status" value="1"/>
</dbReference>
<evidence type="ECO:0000256" key="1">
    <source>
        <dbReference type="ARBA" id="ARBA00022490"/>
    </source>
</evidence>
<feature type="domain" description="CP-type G" evidence="12">
    <location>
        <begin position="64"/>
        <end position="219"/>
    </location>
</feature>
<comment type="subcellular location">
    <subcellularLocation>
        <location evidence="10">Cytoplasm</location>
    </subcellularLocation>
</comment>
<evidence type="ECO:0000313" key="14">
    <source>
        <dbReference type="Proteomes" id="UP000719500"/>
    </source>
</evidence>
<dbReference type="EMBL" id="JACSNX010000004">
    <property type="protein sequence ID" value="MBM6850826.1"/>
    <property type="molecule type" value="Genomic_DNA"/>
</dbReference>
<evidence type="ECO:0000256" key="6">
    <source>
        <dbReference type="ARBA" id="ARBA00022801"/>
    </source>
</evidence>
<comment type="function">
    <text evidence="10">One of several proteins that assist in the late maturation steps of the functional core of the 30S ribosomal subunit. Helps release RbfA from mature subunits. May play a role in the assembly of ribosomal proteins into the subunit. Circularly permuted GTPase that catalyzes slow GTP hydrolysis, GTPase activity is stimulated by the 30S ribosomal subunit.</text>
</comment>
<dbReference type="PROSITE" id="PS51721">
    <property type="entry name" value="G_CP"/>
    <property type="match status" value="1"/>
</dbReference>
<comment type="cofactor">
    <cofactor evidence="10">
        <name>Zn(2+)</name>
        <dbReference type="ChEBI" id="CHEBI:29105"/>
    </cofactor>
    <text evidence="10">Binds 1 zinc ion per subunit.</text>
</comment>
<dbReference type="InterPro" id="IPR004881">
    <property type="entry name" value="Ribosome_biogen_GTPase_RsgA"/>
</dbReference>
<feature type="binding site" evidence="10">
    <location>
        <position position="253"/>
    </location>
    <ligand>
        <name>Zn(2+)</name>
        <dbReference type="ChEBI" id="CHEBI:29105"/>
    </ligand>
</feature>
<dbReference type="InterPro" id="IPR030378">
    <property type="entry name" value="G_CP_dom"/>
</dbReference>
<evidence type="ECO:0000259" key="11">
    <source>
        <dbReference type="PROSITE" id="PS50936"/>
    </source>
</evidence>
<keyword evidence="5 10" id="KW-0547">Nucleotide-binding</keyword>
<gene>
    <name evidence="10 13" type="primary">rsgA</name>
    <name evidence="13" type="ORF">H9X91_05155</name>
</gene>
<dbReference type="Proteomes" id="UP000719500">
    <property type="component" value="Unassembled WGS sequence"/>
</dbReference>
<dbReference type="CDD" id="cd01854">
    <property type="entry name" value="YjeQ_EngC"/>
    <property type="match status" value="1"/>
</dbReference>
<keyword evidence="14" id="KW-1185">Reference proteome</keyword>
<comment type="subunit">
    <text evidence="10">Monomer. Associates with 30S ribosomal subunit, binds 16S rRNA.</text>
</comment>
<dbReference type="InterPro" id="IPR010914">
    <property type="entry name" value="RsgA_GTPase_dom"/>
</dbReference>
<dbReference type="CDD" id="cd04466">
    <property type="entry name" value="S1_YloQ_GTPase"/>
    <property type="match status" value="1"/>
</dbReference>
<keyword evidence="1 10" id="KW-0963">Cytoplasm</keyword>
<protein>
    <recommendedName>
        <fullName evidence="10">Small ribosomal subunit biogenesis GTPase RsgA</fullName>
        <ecNumber evidence="10">3.6.1.-</ecNumber>
    </recommendedName>
</protein>
<dbReference type="SUPFAM" id="SSF52540">
    <property type="entry name" value="P-loop containing nucleoside triphosphate hydrolases"/>
    <property type="match status" value="1"/>
</dbReference>
<dbReference type="InterPro" id="IPR012340">
    <property type="entry name" value="NA-bd_OB-fold"/>
</dbReference>
<comment type="caution">
    <text evidence="13">The sequence shown here is derived from an EMBL/GenBank/DDBJ whole genome shotgun (WGS) entry which is preliminary data.</text>
</comment>
<name>A0ABS2FUW0_9FIRM</name>
<dbReference type="Pfam" id="PF16745">
    <property type="entry name" value="RsgA_N"/>
    <property type="match status" value="1"/>
</dbReference>
<evidence type="ECO:0000256" key="4">
    <source>
        <dbReference type="ARBA" id="ARBA00022730"/>
    </source>
</evidence>
<dbReference type="PANTHER" id="PTHR32120">
    <property type="entry name" value="SMALL RIBOSOMAL SUBUNIT BIOGENESIS GTPASE RSGA"/>
    <property type="match status" value="1"/>
</dbReference>
<evidence type="ECO:0000313" key="13">
    <source>
        <dbReference type="EMBL" id="MBM6850826.1"/>
    </source>
</evidence>
<dbReference type="HAMAP" id="MF_01820">
    <property type="entry name" value="GTPase_RsgA"/>
    <property type="match status" value="1"/>
</dbReference>
<dbReference type="Pfam" id="PF03193">
    <property type="entry name" value="RsgA_GTPase"/>
    <property type="match status" value="1"/>
</dbReference>
<sequence length="304" mass="33302">MGCEGRIQKALSGFYYVNTGAEVLTCRARGKFRKEGVSPLVGDRVEVRELGSGEGVVEAILPRKNAFARPAVANIDQLVVIASGAIPKTDPFLIDRVASIAALKGCDVVVLLNKCDLDSADELYEIYNAAGFPTLRVSAETGEGIEKLKPLIAGKLSAFTGNSGVGKSSILNALDPEFNIQVGDVSQALGRGRHTTRHVELFHLNCGADVVDSPGFSSFETDELNLELKHRLPETFVEFRPYLDQCRFVGCSHTKENGCAVLEAVREGKIQKSRHASYVRLYEELKPLQDWQEKKRQAKSPPRQ</sequence>
<evidence type="ECO:0000256" key="7">
    <source>
        <dbReference type="ARBA" id="ARBA00022833"/>
    </source>
</evidence>
<dbReference type="PROSITE" id="PS50936">
    <property type="entry name" value="ENGC_GTPASE"/>
    <property type="match status" value="1"/>
</dbReference>
<reference evidence="13 14" key="1">
    <citation type="journal article" date="2021" name="Sci. Rep.">
        <title>The distribution of antibiotic resistance genes in chicken gut microbiota commensals.</title>
        <authorList>
            <person name="Juricova H."/>
            <person name="Matiasovicova J."/>
            <person name="Kubasova T."/>
            <person name="Cejkova D."/>
            <person name="Rychlik I."/>
        </authorList>
    </citation>
    <scope>NUCLEOTIDE SEQUENCE [LARGE SCALE GENOMIC DNA]</scope>
    <source>
        <strain evidence="13 14">An411</strain>
    </source>
</reference>
<dbReference type="InterPro" id="IPR031944">
    <property type="entry name" value="RsgA_N"/>
</dbReference>
<feature type="binding site" evidence="10">
    <location>
        <begin position="161"/>
        <end position="169"/>
    </location>
    <ligand>
        <name>GTP</name>
        <dbReference type="ChEBI" id="CHEBI:37565"/>
    </ligand>
</feature>
<dbReference type="EC" id="3.6.1.-" evidence="10"/>
<keyword evidence="4 10" id="KW-0699">rRNA-binding</keyword>
<dbReference type="NCBIfam" id="TIGR00157">
    <property type="entry name" value="ribosome small subunit-dependent GTPase A"/>
    <property type="match status" value="1"/>
</dbReference>
<evidence type="ECO:0000256" key="5">
    <source>
        <dbReference type="ARBA" id="ARBA00022741"/>
    </source>
</evidence>
<feature type="domain" description="EngC GTPase" evidence="11">
    <location>
        <begin position="73"/>
        <end position="217"/>
    </location>
</feature>
<keyword evidence="3 10" id="KW-0479">Metal-binding</keyword>
<keyword evidence="8 10" id="KW-0694">RNA-binding</keyword>
<feature type="binding site" evidence="10">
    <location>
        <position position="246"/>
    </location>
    <ligand>
        <name>Zn(2+)</name>
        <dbReference type="ChEBI" id="CHEBI:29105"/>
    </ligand>
</feature>
<dbReference type="Gene3D" id="2.40.50.140">
    <property type="entry name" value="Nucleic acid-binding proteins"/>
    <property type="match status" value="1"/>
</dbReference>
<evidence type="ECO:0000256" key="3">
    <source>
        <dbReference type="ARBA" id="ARBA00022723"/>
    </source>
</evidence>
<dbReference type="Gene3D" id="1.10.40.50">
    <property type="entry name" value="Probable gtpase engc, domain 3"/>
    <property type="match status" value="1"/>
</dbReference>
<comment type="similarity">
    <text evidence="10">Belongs to the TRAFAC class YlqF/YawG GTPase family. RsgA subfamily.</text>
</comment>
<evidence type="ECO:0000256" key="8">
    <source>
        <dbReference type="ARBA" id="ARBA00022884"/>
    </source>
</evidence>
<feature type="binding site" evidence="10">
    <location>
        <position position="251"/>
    </location>
    <ligand>
        <name>Zn(2+)</name>
        <dbReference type="ChEBI" id="CHEBI:29105"/>
    </ligand>
</feature>
<keyword evidence="6 10" id="KW-0378">Hydrolase</keyword>
<dbReference type="Gene3D" id="3.40.50.300">
    <property type="entry name" value="P-loop containing nucleotide triphosphate hydrolases"/>
    <property type="match status" value="1"/>
</dbReference>
<feature type="binding site" evidence="10">
    <location>
        <position position="259"/>
    </location>
    <ligand>
        <name>Zn(2+)</name>
        <dbReference type="ChEBI" id="CHEBI:29105"/>
    </ligand>
</feature>
<evidence type="ECO:0000256" key="10">
    <source>
        <dbReference type="HAMAP-Rule" id="MF_01820"/>
    </source>
</evidence>
<dbReference type="RefSeq" id="WP_204803204.1">
    <property type="nucleotide sequence ID" value="NZ_JACSNX010000004.1"/>
</dbReference>
<keyword evidence="2 10" id="KW-0690">Ribosome biogenesis</keyword>
<feature type="binding site" evidence="10">
    <location>
        <begin position="113"/>
        <end position="116"/>
    </location>
    <ligand>
        <name>GTP</name>
        <dbReference type="ChEBI" id="CHEBI:37565"/>
    </ligand>
</feature>
<dbReference type="SUPFAM" id="SSF50249">
    <property type="entry name" value="Nucleic acid-binding proteins"/>
    <property type="match status" value="1"/>
</dbReference>
<evidence type="ECO:0000259" key="12">
    <source>
        <dbReference type="PROSITE" id="PS51721"/>
    </source>
</evidence>